<evidence type="ECO:0000313" key="5">
    <source>
        <dbReference type="Proteomes" id="UP001595867"/>
    </source>
</evidence>
<dbReference type="Proteomes" id="UP001595867">
    <property type="component" value="Unassembled WGS sequence"/>
</dbReference>
<dbReference type="InterPro" id="IPR012533">
    <property type="entry name" value="YcnI-copper_dom"/>
</dbReference>
<gene>
    <name evidence="4" type="ORF">ACFO0C_36020</name>
</gene>
<dbReference type="RefSeq" id="WP_378071247.1">
    <property type="nucleotide sequence ID" value="NZ_JBHSBL010000024.1"/>
</dbReference>
<name>A0ABV8J1J7_9ACTN</name>
<keyword evidence="1" id="KW-1133">Transmembrane helix</keyword>
<dbReference type="Pfam" id="PF07987">
    <property type="entry name" value="DUF1775"/>
    <property type="match status" value="1"/>
</dbReference>
<feature type="transmembrane region" description="Helical" evidence="1">
    <location>
        <begin position="185"/>
        <end position="203"/>
    </location>
</feature>
<accession>A0ABV8J1J7</accession>
<feature type="chain" id="PRO_5046831199" evidence="2">
    <location>
        <begin position="24"/>
        <end position="207"/>
    </location>
</feature>
<keyword evidence="1" id="KW-0812">Transmembrane</keyword>
<keyword evidence="2" id="KW-0732">Signal</keyword>
<keyword evidence="1" id="KW-0472">Membrane</keyword>
<dbReference type="Gene3D" id="2.60.40.2230">
    <property type="entry name" value="Uncharacterised protein YcnI-like PF07987, DUF1775"/>
    <property type="match status" value="1"/>
</dbReference>
<sequence>MSRWLAAAVVTVAAVLVAAPAAAHVRVETGSAPGKGGYGTVRLTVPTESGTASTVGVTVTIPDDVTLASARVLPVDGWTATVETAGRRVTRIVWKAQDKGLGPQEFGIFTFSGGPWPADRSAVPLPTVQAYSDGSSVAWDQVALDASEPEHPAPIVVLGEAAADHHGVVASQPQDQPRGGTDTSLAQWVLIGFALLLSVTALLRRAR</sequence>
<feature type="domain" description="YncI copper-binding" evidence="3">
    <location>
        <begin position="24"/>
        <end position="157"/>
    </location>
</feature>
<evidence type="ECO:0000256" key="2">
    <source>
        <dbReference type="SAM" id="SignalP"/>
    </source>
</evidence>
<reference evidence="5" key="1">
    <citation type="journal article" date="2019" name="Int. J. Syst. Evol. Microbiol.">
        <title>The Global Catalogue of Microorganisms (GCM) 10K type strain sequencing project: providing services to taxonomists for standard genome sequencing and annotation.</title>
        <authorList>
            <consortium name="The Broad Institute Genomics Platform"/>
            <consortium name="The Broad Institute Genome Sequencing Center for Infectious Disease"/>
            <person name="Wu L."/>
            <person name="Ma J."/>
        </authorList>
    </citation>
    <scope>NUCLEOTIDE SEQUENCE [LARGE SCALE GENOMIC DNA]</scope>
    <source>
        <strain evidence="5">TBRC 5832</strain>
    </source>
</reference>
<evidence type="ECO:0000256" key="1">
    <source>
        <dbReference type="SAM" id="Phobius"/>
    </source>
</evidence>
<protein>
    <submittedName>
        <fullName evidence="4">DUF1775 domain-containing protein</fullName>
    </submittedName>
</protein>
<organism evidence="4 5">
    <name type="scientific">Actinoplanes subglobosus</name>
    <dbReference type="NCBI Taxonomy" id="1547892"/>
    <lineage>
        <taxon>Bacteria</taxon>
        <taxon>Bacillati</taxon>
        <taxon>Actinomycetota</taxon>
        <taxon>Actinomycetes</taxon>
        <taxon>Micromonosporales</taxon>
        <taxon>Micromonosporaceae</taxon>
        <taxon>Actinoplanes</taxon>
    </lineage>
</organism>
<proteinExistence type="predicted"/>
<feature type="signal peptide" evidence="2">
    <location>
        <begin position="1"/>
        <end position="23"/>
    </location>
</feature>
<dbReference type="InterPro" id="IPR038507">
    <property type="entry name" value="YcnI-like_sf"/>
</dbReference>
<keyword evidence="5" id="KW-1185">Reference proteome</keyword>
<dbReference type="EMBL" id="JBHSBL010000024">
    <property type="protein sequence ID" value="MFC4070367.1"/>
    <property type="molecule type" value="Genomic_DNA"/>
</dbReference>
<evidence type="ECO:0000313" key="4">
    <source>
        <dbReference type="EMBL" id="MFC4070367.1"/>
    </source>
</evidence>
<comment type="caution">
    <text evidence="4">The sequence shown here is derived from an EMBL/GenBank/DDBJ whole genome shotgun (WGS) entry which is preliminary data.</text>
</comment>
<evidence type="ECO:0000259" key="3">
    <source>
        <dbReference type="Pfam" id="PF07987"/>
    </source>
</evidence>